<name>A0A074ZTD4_OPIVI</name>
<dbReference type="Proteomes" id="UP000054324">
    <property type="component" value="Unassembled WGS sequence"/>
</dbReference>
<proteinExistence type="predicted"/>
<reference evidence="2 3" key="1">
    <citation type="submission" date="2013-11" db="EMBL/GenBank/DDBJ databases">
        <title>Opisthorchis viverrini - life in the bile duct.</title>
        <authorList>
            <person name="Young N.D."/>
            <person name="Nagarajan N."/>
            <person name="Lin S.J."/>
            <person name="Korhonen P.K."/>
            <person name="Jex A.R."/>
            <person name="Hall R.S."/>
            <person name="Safavi-Hemami H."/>
            <person name="Kaewkong W."/>
            <person name="Bertrand D."/>
            <person name="Gao S."/>
            <person name="Seet Q."/>
            <person name="Wongkham S."/>
            <person name="Teh B.T."/>
            <person name="Wongkham C."/>
            <person name="Intapan P.M."/>
            <person name="Maleewong W."/>
            <person name="Yang X."/>
            <person name="Hu M."/>
            <person name="Wang Z."/>
            <person name="Hofmann A."/>
            <person name="Sternberg P.W."/>
            <person name="Tan P."/>
            <person name="Wang J."/>
            <person name="Gasser R.B."/>
        </authorList>
    </citation>
    <scope>NUCLEOTIDE SEQUENCE [LARGE SCALE GENOMIC DNA]</scope>
</reference>
<accession>A0A074ZTD4</accession>
<dbReference type="EMBL" id="KL596685">
    <property type="protein sequence ID" value="KER29097.1"/>
    <property type="molecule type" value="Genomic_DNA"/>
</dbReference>
<sequence length="75" mass="8248">MSSYTAQPSLPLDKDDVTRDGNSRLMAESPAVISRFFEDTPGVQIPLASLELWNIPYIVEGILSTTSVFQSVEES</sequence>
<evidence type="ECO:0000256" key="1">
    <source>
        <dbReference type="SAM" id="MobiDB-lite"/>
    </source>
</evidence>
<dbReference type="CTD" id="20318376"/>
<feature type="region of interest" description="Disordered" evidence="1">
    <location>
        <begin position="1"/>
        <end position="21"/>
    </location>
</feature>
<feature type="compositionally biased region" description="Basic and acidic residues" evidence="1">
    <location>
        <begin position="12"/>
        <end position="21"/>
    </location>
</feature>
<protein>
    <submittedName>
        <fullName evidence="2">Uncharacterized protein</fullName>
    </submittedName>
</protein>
<dbReference type="RefSeq" id="XP_009167136.1">
    <property type="nucleotide sequence ID" value="XM_009168872.1"/>
</dbReference>
<dbReference type="AlphaFoldDB" id="A0A074ZTD4"/>
<organism evidence="2 3">
    <name type="scientific">Opisthorchis viverrini</name>
    <name type="common">Southeast Asian liver fluke</name>
    <dbReference type="NCBI Taxonomy" id="6198"/>
    <lineage>
        <taxon>Eukaryota</taxon>
        <taxon>Metazoa</taxon>
        <taxon>Spiralia</taxon>
        <taxon>Lophotrochozoa</taxon>
        <taxon>Platyhelminthes</taxon>
        <taxon>Trematoda</taxon>
        <taxon>Digenea</taxon>
        <taxon>Opisthorchiida</taxon>
        <taxon>Opisthorchiata</taxon>
        <taxon>Opisthorchiidae</taxon>
        <taxon>Opisthorchis</taxon>
    </lineage>
</organism>
<gene>
    <name evidence="2" type="ORF">T265_04190</name>
</gene>
<evidence type="ECO:0000313" key="3">
    <source>
        <dbReference type="Proteomes" id="UP000054324"/>
    </source>
</evidence>
<keyword evidence="3" id="KW-1185">Reference proteome</keyword>
<evidence type="ECO:0000313" key="2">
    <source>
        <dbReference type="EMBL" id="KER29097.1"/>
    </source>
</evidence>
<dbReference type="KEGG" id="ovi:T265_04190"/>
<dbReference type="GeneID" id="20318376"/>